<organism evidence="1 2">
    <name type="scientific">Panagrolaimus sp. ES5</name>
    <dbReference type="NCBI Taxonomy" id="591445"/>
    <lineage>
        <taxon>Eukaryota</taxon>
        <taxon>Metazoa</taxon>
        <taxon>Ecdysozoa</taxon>
        <taxon>Nematoda</taxon>
        <taxon>Chromadorea</taxon>
        <taxon>Rhabditida</taxon>
        <taxon>Tylenchina</taxon>
        <taxon>Panagrolaimomorpha</taxon>
        <taxon>Panagrolaimoidea</taxon>
        <taxon>Panagrolaimidae</taxon>
        <taxon>Panagrolaimus</taxon>
    </lineage>
</organism>
<evidence type="ECO:0000313" key="2">
    <source>
        <dbReference type="WBParaSite" id="ES5_v2.g30270.t1"/>
    </source>
</evidence>
<dbReference type="WBParaSite" id="ES5_v2.g30270.t1">
    <property type="protein sequence ID" value="ES5_v2.g30270.t1"/>
    <property type="gene ID" value="ES5_v2.g30270"/>
</dbReference>
<reference evidence="2" key="1">
    <citation type="submission" date="2022-11" db="UniProtKB">
        <authorList>
            <consortium name="WormBaseParasite"/>
        </authorList>
    </citation>
    <scope>IDENTIFICATION</scope>
</reference>
<name>A0AC34GKM2_9BILA</name>
<accession>A0AC34GKM2</accession>
<protein>
    <submittedName>
        <fullName evidence="2">Clathrin heavy chain</fullName>
    </submittedName>
</protein>
<evidence type="ECO:0000313" key="1">
    <source>
        <dbReference type="Proteomes" id="UP000887579"/>
    </source>
</evidence>
<proteinExistence type="predicted"/>
<dbReference type="Proteomes" id="UP000887579">
    <property type="component" value="Unplaced"/>
</dbReference>
<sequence length="68" mass="7647">MVELDQMYVEEKQLGLNLCTKPAVFGSQNKIVFIVADKNIIAFNAKNGKRLAILKYPEPQLALLVLEN</sequence>